<dbReference type="InParanoid" id="F6QE95"/>
<keyword evidence="1" id="KW-0472">Membrane</keyword>
<organism evidence="2 3">
    <name type="scientific">Ciona intestinalis</name>
    <name type="common">Transparent sea squirt</name>
    <name type="synonym">Ascidia intestinalis</name>
    <dbReference type="NCBI Taxonomy" id="7719"/>
    <lineage>
        <taxon>Eukaryota</taxon>
        <taxon>Metazoa</taxon>
        <taxon>Chordata</taxon>
        <taxon>Tunicata</taxon>
        <taxon>Ascidiacea</taxon>
        <taxon>Phlebobranchia</taxon>
        <taxon>Cionidae</taxon>
        <taxon>Ciona</taxon>
    </lineage>
</organism>
<dbReference type="AlphaFoldDB" id="F6QE95"/>
<evidence type="ECO:0008006" key="4">
    <source>
        <dbReference type="Google" id="ProtNLM"/>
    </source>
</evidence>
<protein>
    <recommendedName>
        <fullName evidence="4">Sulfotransferase</fullName>
    </recommendedName>
</protein>
<dbReference type="GeneTree" id="ENSGT00940000163713"/>
<dbReference type="PANTHER" id="PTHR36978">
    <property type="entry name" value="P-LOOP CONTAINING NUCLEOTIDE TRIPHOSPHATE HYDROLASE"/>
    <property type="match status" value="1"/>
</dbReference>
<feature type="transmembrane region" description="Helical" evidence="1">
    <location>
        <begin position="230"/>
        <end position="247"/>
    </location>
</feature>
<dbReference type="OMA" id="PGWRWFP"/>
<dbReference type="Ensembl" id="ENSCINT00000020757.3">
    <property type="protein sequence ID" value="ENSCINP00000020757.3"/>
    <property type="gene ID" value="ENSCING00000012674.2"/>
</dbReference>
<dbReference type="PANTHER" id="PTHR36978:SF4">
    <property type="entry name" value="P-LOOP CONTAINING NUCLEOSIDE TRIPHOSPHATE HYDROLASE PROTEIN"/>
    <property type="match status" value="1"/>
</dbReference>
<evidence type="ECO:0000313" key="2">
    <source>
        <dbReference type="Ensembl" id="ENSCINP00000020757.3"/>
    </source>
</evidence>
<dbReference type="EMBL" id="EAAA01001740">
    <property type="status" value="NOT_ANNOTATED_CDS"/>
    <property type="molecule type" value="Genomic_DNA"/>
</dbReference>
<dbReference type="Pfam" id="PF17784">
    <property type="entry name" value="Sulfotransfer_4"/>
    <property type="match status" value="1"/>
</dbReference>
<evidence type="ECO:0000313" key="3">
    <source>
        <dbReference type="Proteomes" id="UP000008144"/>
    </source>
</evidence>
<reference evidence="2" key="4">
    <citation type="submission" date="2025-09" db="UniProtKB">
        <authorList>
            <consortium name="Ensembl"/>
        </authorList>
    </citation>
    <scope>IDENTIFICATION</scope>
</reference>
<accession>A0A1W2W1U4</accession>
<keyword evidence="1" id="KW-1133">Transmembrane helix</keyword>
<dbReference type="InterPro" id="IPR040632">
    <property type="entry name" value="Sulfotransfer_4"/>
</dbReference>
<keyword evidence="1" id="KW-0812">Transmembrane</keyword>
<name>F6QE95_CIOIN</name>
<evidence type="ECO:0000256" key="1">
    <source>
        <dbReference type="SAM" id="Phobius"/>
    </source>
</evidence>
<dbReference type="InterPro" id="IPR027417">
    <property type="entry name" value="P-loop_NTPase"/>
</dbReference>
<dbReference type="Proteomes" id="UP000008144">
    <property type="component" value="Chromosome 3"/>
</dbReference>
<dbReference type="Gene3D" id="3.40.50.300">
    <property type="entry name" value="P-loop containing nucleotide triphosphate hydrolases"/>
    <property type="match status" value="1"/>
</dbReference>
<accession>F6QE95</accession>
<dbReference type="SUPFAM" id="SSF52540">
    <property type="entry name" value="P-loop containing nucleoside triphosphate hydrolases"/>
    <property type="match status" value="1"/>
</dbReference>
<keyword evidence="3" id="KW-1185">Reference proteome</keyword>
<proteinExistence type="predicted"/>
<reference evidence="2" key="2">
    <citation type="journal article" date="2008" name="Genome Biol.">
        <title>Improved genome assembly and evidence-based global gene model set for the chordate Ciona intestinalis: new insight into intron and operon populations.</title>
        <authorList>
            <person name="Satou Y."/>
            <person name="Mineta K."/>
            <person name="Ogasawara M."/>
            <person name="Sasakura Y."/>
            <person name="Shoguchi E."/>
            <person name="Ueno K."/>
            <person name="Yamada L."/>
            <person name="Matsumoto J."/>
            <person name="Wasserscheid J."/>
            <person name="Dewar K."/>
            <person name="Wiley G.B."/>
            <person name="Macmil S.L."/>
            <person name="Roe B.A."/>
            <person name="Zeller R.W."/>
            <person name="Hastings K.E."/>
            <person name="Lemaire P."/>
            <person name="Lindquist E."/>
            <person name="Endo T."/>
            <person name="Hotta K."/>
            <person name="Inaba K."/>
        </authorList>
    </citation>
    <scope>NUCLEOTIDE SEQUENCE [LARGE SCALE GENOMIC DNA]</scope>
    <source>
        <strain evidence="2">wild type</strain>
    </source>
</reference>
<reference evidence="2" key="3">
    <citation type="submission" date="2025-08" db="UniProtKB">
        <authorList>
            <consortium name="Ensembl"/>
        </authorList>
    </citation>
    <scope>IDENTIFICATION</scope>
</reference>
<dbReference type="HOGENOM" id="CLU_061199_2_2_1"/>
<sequence length="252" mass="29697">MKIICSGMSKTGTKTVCQALRILGYEVYDFEEQFWYLGDRLIKCLDEGWTDDDLREMFKDVDAFTDIPSCLLWEDISRVFPDAKIIHMERNNEDEWARSFKNQLEKIYYNRILRTLLLLSPTGTKLRRYYSACNRVQASCQTLMPWKNIPINIPLARMRYRMHNVNVRQSASVPKDRIHFLKHSEGWKPLCAFLGVLVPDTPYPHRNKGGEIIQQLMDRSYVFVQIKKEVIFSLSLIVVALGFLVYFRHLLF</sequence>
<reference evidence="3" key="1">
    <citation type="journal article" date="2002" name="Science">
        <title>The draft genome of Ciona intestinalis: insights into chordate and vertebrate origins.</title>
        <authorList>
            <person name="Dehal P."/>
            <person name="Satou Y."/>
            <person name="Campbell R.K."/>
            <person name="Chapman J."/>
            <person name="Degnan B."/>
            <person name="De Tomaso A."/>
            <person name="Davidson B."/>
            <person name="Di Gregorio A."/>
            <person name="Gelpke M."/>
            <person name="Goodstein D.M."/>
            <person name="Harafuji N."/>
            <person name="Hastings K.E."/>
            <person name="Ho I."/>
            <person name="Hotta K."/>
            <person name="Huang W."/>
            <person name="Kawashima T."/>
            <person name="Lemaire P."/>
            <person name="Martinez D."/>
            <person name="Meinertzhagen I.A."/>
            <person name="Necula S."/>
            <person name="Nonaka M."/>
            <person name="Putnam N."/>
            <person name="Rash S."/>
            <person name="Saiga H."/>
            <person name="Satake M."/>
            <person name="Terry A."/>
            <person name="Yamada L."/>
            <person name="Wang H.G."/>
            <person name="Awazu S."/>
            <person name="Azumi K."/>
            <person name="Boore J."/>
            <person name="Branno M."/>
            <person name="Chin-Bow S."/>
            <person name="DeSantis R."/>
            <person name="Doyle S."/>
            <person name="Francino P."/>
            <person name="Keys D.N."/>
            <person name="Haga S."/>
            <person name="Hayashi H."/>
            <person name="Hino K."/>
            <person name="Imai K.S."/>
            <person name="Inaba K."/>
            <person name="Kano S."/>
            <person name="Kobayashi K."/>
            <person name="Kobayashi M."/>
            <person name="Lee B.I."/>
            <person name="Makabe K.W."/>
            <person name="Manohar C."/>
            <person name="Matassi G."/>
            <person name="Medina M."/>
            <person name="Mochizuki Y."/>
            <person name="Mount S."/>
            <person name="Morishita T."/>
            <person name="Miura S."/>
            <person name="Nakayama A."/>
            <person name="Nishizaka S."/>
            <person name="Nomoto H."/>
            <person name="Ohta F."/>
            <person name="Oishi K."/>
            <person name="Rigoutsos I."/>
            <person name="Sano M."/>
            <person name="Sasaki A."/>
            <person name="Sasakura Y."/>
            <person name="Shoguchi E."/>
            <person name="Shin-i T."/>
            <person name="Spagnuolo A."/>
            <person name="Stainier D."/>
            <person name="Suzuki M.M."/>
            <person name="Tassy O."/>
            <person name="Takatori N."/>
            <person name="Tokuoka M."/>
            <person name="Yagi K."/>
            <person name="Yoshizaki F."/>
            <person name="Wada S."/>
            <person name="Zhang C."/>
            <person name="Hyatt P.D."/>
            <person name="Larimer F."/>
            <person name="Detter C."/>
            <person name="Doggett N."/>
            <person name="Glavina T."/>
            <person name="Hawkins T."/>
            <person name="Richardson P."/>
            <person name="Lucas S."/>
            <person name="Kohara Y."/>
            <person name="Levine M."/>
            <person name="Satoh N."/>
            <person name="Rokhsar D.S."/>
        </authorList>
    </citation>
    <scope>NUCLEOTIDE SEQUENCE [LARGE SCALE GENOMIC DNA]</scope>
</reference>